<name>A0A845F2T9_9BACL</name>
<keyword evidence="1" id="KW-0472">Membrane</keyword>
<evidence type="ECO:0000256" key="1">
    <source>
        <dbReference type="SAM" id="Phobius"/>
    </source>
</evidence>
<dbReference type="EMBL" id="WMEY01000005">
    <property type="protein sequence ID" value="MYL65111.1"/>
    <property type="molecule type" value="Genomic_DNA"/>
</dbReference>
<dbReference type="Proteomes" id="UP000447833">
    <property type="component" value="Unassembled WGS sequence"/>
</dbReference>
<feature type="transmembrane region" description="Helical" evidence="1">
    <location>
        <begin position="6"/>
        <end position="24"/>
    </location>
</feature>
<dbReference type="AlphaFoldDB" id="A0A845F2T9"/>
<accession>A0A845F2T9</accession>
<proteinExistence type="predicted"/>
<reference evidence="2 3" key="1">
    <citation type="submission" date="2019-11" db="EMBL/GenBank/DDBJ databases">
        <title>Genome sequences of 17 halophilic strains isolated from different environments.</title>
        <authorList>
            <person name="Furrow R.E."/>
        </authorList>
    </citation>
    <scope>NUCLEOTIDE SEQUENCE [LARGE SCALE GENOMIC DNA]</scope>
    <source>
        <strain evidence="2 3">22506_14_FS</strain>
    </source>
</reference>
<comment type="caution">
    <text evidence="2">The sequence shown here is derived from an EMBL/GenBank/DDBJ whole genome shotgun (WGS) entry which is preliminary data.</text>
</comment>
<evidence type="ECO:0000313" key="2">
    <source>
        <dbReference type="EMBL" id="MYL65111.1"/>
    </source>
</evidence>
<dbReference type="RefSeq" id="WP_160920480.1">
    <property type="nucleotide sequence ID" value="NZ_WMEY01000005.1"/>
</dbReference>
<keyword evidence="1" id="KW-0812">Transmembrane</keyword>
<feature type="transmembrane region" description="Helical" evidence="1">
    <location>
        <begin position="31"/>
        <end position="53"/>
    </location>
</feature>
<keyword evidence="1" id="KW-1133">Transmembrane helix</keyword>
<protein>
    <submittedName>
        <fullName evidence="2">Uncharacterized protein</fullName>
    </submittedName>
</protein>
<sequence length="60" mass="7207">MGKLYLLLMLPNVVILFVLHKRYINSQFIRMVNLTFFVAVMVVFGYFSIHFPFDLMQQFD</sequence>
<evidence type="ECO:0000313" key="3">
    <source>
        <dbReference type="Proteomes" id="UP000447833"/>
    </source>
</evidence>
<gene>
    <name evidence="2" type="ORF">GLW07_17270</name>
</gene>
<organism evidence="2 3">
    <name type="scientific">Guptibacillus hwajinpoensis</name>
    <dbReference type="NCBI Taxonomy" id="208199"/>
    <lineage>
        <taxon>Bacteria</taxon>
        <taxon>Bacillati</taxon>
        <taxon>Bacillota</taxon>
        <taxon>Bacilli</taxon>
        <taxon>Bacillales</taxon>
        <taxon>Guptibacillaceae</taxon>
        <taxon>Guptibacillus</taxon>
    </lineage>
</organism>